<dbReference type="PANTHER" id="PTHR34512:SF30">
    <property type="entry name" value="OUTER MEMBRANE PROTEIN ASSEMBLY FACTOR BAMB"/>
    <property type="match status" value="1"/>
</dbReference>
<name>A0A238KD20_9RHOB</name>
<evidence type="ECO:0000313" key="3">
    <source>
        <dbReference type="Proteomes" id="UP000220836"/>
    </source>
</evidence>
<dbReference type="SUPFAM" id="SSF50998">
    <property type="entry name" value="Quinoprotein alcohol dehydrogenase-like"/>
    <property type="match status" value="1"/>
</dbReference>
<dbReference type="InterPro" id="IPR015943">
    <property type="entry name" value="WD40/YVTN_repeat-like_dom_sf"/>
</dbReference>
<dbReference type="InterPro" id="IPR018391">
    <property type="entry name" value="PQQ_b-propeller_rpt"/>
</dbReference>
<protein>
    <submittedName>
        <fullName evidence="2">Outer membrane protein assembly factor BamB</fullName>
    </submittedName>
</protein>
<dbReference type="InterPro" id="IPR002372">
    <property type="entry name" value="PQQ_rpt_dom"/>
</dbReference>
<gene>
    <name evidence="2" type="primary">bamB</name>
    <name evidence="2" type="ORF">PEV8663_02106</name>
</gene>
<feature type="domain" description="Pyrrolo-quinoline quinone repeat" evidence="1">
    <location>
        <begin position="380"/>
        <end position="439"/>
    </location>
</feature>
<dbReference type="Gene3D" id="2.130.10.10">
    <property type="entry name" value="YVTN repeat-like/Quinoprotein amine dehydrogenase"/>
    <property type="match status" value="1"/>
</dbReference>
<feature type="domain" description="Pyrrolo-quinoline quinone repeat" evidence="1">
    <location>
        <begin position="119"/>
        <end position="354"/>
    </location>
</feature>
<dbReference type="Pfam" id="PF13360">
    <property type="entry name" value="PQQ_2"/>
    <property type="match status" value="2"/>
</dbReference>
<accession>A0A238KD20</accession>
<dbReference type="PANTHER" id="PTHR34512">
    <property type="entry name" value="CELL SURFACE PROTEIN"/>
    <property type="match status" value="1"/>
</dbReference>
<reference evidence="2 3" key="1">
    <citation type="submission" date="2017-05" db="EMBL/GenBank/DDBJ databases">
        <authorList>
            <person name="Song R."/>
            <person name="Chenine A.L."/>
            <person name="Ruprecht R.M."/>
        </authorList>
    </citation>
    <scope>NUCLEOTIDE SEQUENCE [LARGE SCALE GENOMIC DNA]</scope>
    <source>
        <strain evidence="2 3">CECT 8663</strain>
    </source>
</reference>
<dbReference type="OrthoDB" id="5290752at2"/>
<dbReference type="AlphaFoldDB" id="A0A238KD20"/>
<sequence>MLGFVGVVVGALALSGCNTKQEVLAGERVNVRDVLQEQGTDGAALTETGSRAISLPAAQSNTSWSQSPVSPHVRTSHAALASTLSPLWSVDIGAGDSRRKRLNATPVMGDGRIYVMDAEHVVRAVSTSGTVLWSRDLTPLREKSHEGQGGGLAFAEGKLFVTSGFGVMVALDPASGNEIWNQRLGGTASGAPTIRDGVAYVVAGDQVAWAIEADSGRMRWQIEGNGDVNNLAGPGAPAVDDKYVVFSYGNSSIQAAFRKGGFRVWNADILGRRNGISLTTVDGITGVPTIVGDTVYAANHSGRMVALSLYDGARVWTAQQGALGPVWAAGGSLFFVSDQNKLVRLDAATGEEIWLKDLPGWVTRRNPNKKRDRSYANLGPILAGGRLIVAGSDGQIRSFAPEDGSLVSSVEIKGGATTRPIVAGNTLYVVSGDGVLHAYR</sequence>
<organism evidence="2 3">
    <name type="scientific">Pelagimonas varians</name>
    <dbReference type="NCBI Taxonomy" id="696760"/>
    <lineage>
        <taxon>Bacteria</taxon>
        <taxon>Pseudomonadati</taxon>
        <taxon>Pseudomonadota</taxon>
        <taxon>Alphaproteobacteria</taxon>
        <taxon>Rhodobacterales</taxon>
        <taxon>Roseobacteraceae</taxon>
        <taxon>Pelagimonas</taxon>
    </lineage>
</organism>
<evidence type="ECO:0000259" key="1">
    <source>
        <dbReference type="Pfam" id="PF13360"/>
    </source>
</evidence>
<keyword evidence="3" id="KW-1185">Reference proteome</keyword>
<dbReference type="InterPro" id="IPR011047">
    <property type="entry name" value="Quinoprotein_ADH-like_sf"/>
</dbReference>
<proteinExistence type="predicted"/>
<dbReference type="EMBL" id="FXYH01000006">
    <property type="protein sequence ID" value="SMX40751.1"/>
    <property type="molecule type" value="Genomic_DNA"/>
</dbReference>
<dbReference type="Proteomes" id="UP000220836">
    <property type="component" value="Unassembled WGS sequence"/>
</dbReference>
<dbReference type="SMART" id="SM00564">
    <property type="entry name" value="PQQ"/>
    <property type="match status" value="6"/>
</dbReference>
<evidence type="ECO:0000313" key="2">
    <source>
        <dbReference type="EMBL" id="SMX40751.1"/>
    </source>
</evidence>